<dbReference type="Proteomes" id="UP000324336">
    <property type="component" value="Unassembled WGS sequence"/>
</dbReference>
<organism evidence="1 2">
    <name type="scientific">Brachyspira aalborgi</name>
    <dbReference type="NCBI Taxonomy" id="29522"/>
    <lineage>
        <taxon>Bacteria</taxon>
        <taxon>Pseudomonadati</taxon>
        <taxon>Spirochaetota</taxon>
        <taxon>Spirochaetia</taxon>
        <taxon>Brachyspirales</taxon>
        <taxon>Brachyspiraceae</taxon>
        <taxon>Brachyspira</taxon>
    </lineage>
</organism>
<proteinExistence type="predicted"/>
<keyword evidence="1" id="KW-0378">Hydrolase</keyword>
<accession>A0AB38Q123</accession>
<dbReference type="EMBL" id="SAYA01000016">
    <property type="protein sequence ID" value="TXJ26124.1"/>
    <property type="molecule type" value="Genomic_DNA"/>
</dbReference>
<dbReference type="PANTHER" id="PTHR38733:SF1">
    <property type="entry name" value="TYPE IV METHYL-DIRECTED RESTRICTION ENZYME ECOKMCRBC"/>
    <property type="match status" value="1"/>
</dbReference>
<keyword evidence="1" id="KW-0540">Nuclease</keyword>
<keyword evidence="1" id="KW-0255">Endonuclease</keyword>
<dbReference type="AlphaFoldDB" id="A0AB38Q123"/>
<dbReference type="RefSeq" id="WP_147774768.1">
    <property type="nucleotide sequence ID" value="NZ_SAYA01000016.1"/>
</dbReference>
<evidence type="ECO:0000313" key="1">
    <source>
        <dbReference type="EMBL" id="TXJ26124.1"/>
    </source>
</evidence>
<protein>
    <submittedName>
        <fullName evidence="1">5-methylcytosine-specific restriction endonuclease system specificity protein McrC</fullName>
    </submittedName>
</protein>
<evidence type="ECO:0000313" key="2">
    <source>
        <dbReference type="Proteomes" id="UP000324336"/>
    </source>
</evidence>
<name>A0AB38Q123_9SPIR</name>
<reference evidence="1 2" key="1">
    <citation type="journal article" date="1992" name="Lakartidningen">
        <title>[Penicillin V and not amoxicillin is the first choice preparation in acute otitis].</title>
        <authorList>
            <person name="Kamme C."/>
            <person name="Lundgren K."/>
            <person name="Prellner K."/>
        </authorList>
    </citation>
    <scope>NUCLEOTIDE SEQUENCE [LARGE SCALE GENOMIC DNA]</scope>
    <source>
        <strain evidence="1 2">PC4597II</strain>
    </source>
</reference>
<sequence length="364" mass="43390">MNNIPIKNIYYMLSYYFKFDALNNKIKNINNIENYDNIAELTAQILFRGVNALLKIGLSKEYILYSEPLSTLKGKIDISNSIKTMSMHKKQLICLYDNFSINFYLNRIIKTAICELLKLDIKKESKEELRKILYFFKEVEIIDIYKINWNIQYNRNNQIYRILISICHLFIKGLLISDLPERKKRLFLNAPNDEKILNSRYMSELYENFILNYYAHEFKKELKSNASQIDWALDDNYREMLPKMQTDIMLTYGNKILIIDAKYYPNYTRKKYNNEEIISKDKLISENLYQIFAYVKNKNLENKNNEVSGMLLYAKTNKDNTDINETYKMSGNKISVRSLDLTCNFKDIEKQLNEIVEEHFNIVK</sequence>
<comment type="caution">
    <text evidence="1">The sequence shown here is derived from an EMBL/GenBank/DDBJ whole genome shotgun (WGS) entry which is preliminary data.</text>
</comment>
<dbReference type="Pfam" id="PF10117">
    <property type="entry name" value="McrBC"/>
    <property type="match status" value="1"/>
</dbReference>
<dbReference type="PANTHER" id="PTHR38733">
    <property type="entry name" value="PROTEIN MCRC"/>
    <property type="match status" value="1"/>
</dbReference>
<dbReference type="GO" id="GO:0004519">
    <property type="term" value="F:endonuclease activity"/>
    <property type="evidence" value="ECO:0007669"/>
    <property type="project" value="UniProtKB-KW"/>
</dbReference>
<gene>
    <name evidence="1" type="ORF">EPJ73_04750</name>
</gene>
<dbReference type="InterPro" id="IPR019292">
    <property type="entry name" value="McrC"/>
</dbReference>